<dbReference type="Gene3D" id="1.10.238.10">
    <property type="entry name" value="EF-hand"/>
    <property type="match status" value="1"/>
</dbReference>
<evidence type="ECO:0000256" key="2">
    <source>
        <dbReference type="SAM" id="SignalP"/>
    </source>
</evidence>
<dbReference type="PANTHER" id="PTHR35709:SF1">
    <property type="entry name" value="PROTEIN PROTON GRADIENT REGULATION 5, CHLOROPLASTIC"/>
    <property type="match status" value="1"/>
</dbReference>
<dbReference type="InterPro" id="IPR011992">
    <property type="entry name" value="EF-hand-dom_pair"/>
</dbReference>
<dbReference type="OrthoDB" id="26525at2759"/>
<dbReference type="EMBL" id="CAICTM010001474">
    <property type="protein sequence ID" value="CAB9523955.1"/>
    <property type="molecule type" value="Genomic_DNA"/>
</dbReference>
<protein>
    <recommendedName>
        <fullName evidence="3">EF-hand domain-containing protein</fullName>
    </recommendedName>
</protein>
<dbReference type="Pfam" id="PF13499">
    <property type="entry name" value="EF-hand_7"/>
    <property type="match status" value="1"/>
</dbReference>
<sequence>MIRSLTLVAIAASAVAFQPTTPGSNFVRRTALHMSSTETVPFFASPVNLEEETIKEQIQMAATAQPARVPTPPEVAPKKPAAPKKLKAGAHKEGVFSPMVLFVKGVLGDEILNKVRGKVISLHSDVIGSFVETSDSTFGDAVLRSLFRLADKDGNGTICKKELQTALQSLGFSWLKDKQIEGIFKRADADGNGAIDMDEWISEAPKTLRTNLVKLAKKNGGDMGLLA</sequence>
<comment type="caution">
    <text evidence="4">The sequence shown here is derived from an EMBL/GenBank/DDBJ whole genome shotgun (WGS) entry which is preliminary data.</text>
</comment>
<keyword evidence="5" id="KW-1185">Reference proteome</keyword>
<dbReference type="AlphaFoldDB" id="A0A9N8ESK6"/>
<dbReference type="Proteomes" id="UP001153069">
    <property type="component" value="Unassembled WGS sequence"/>
</dbReference>
<dbReference type="PROSITE" id="PS00018">
    <property type="entry name" value="EF_HAND_1"/>
    <property type="match status" value="2"/>
</dbReference>
<evidence type="ECO:0000313" key="5">
    <source>
        <dbReference type="Proteomes" id="UP001153069"/>
    </source>
</evidence>
<dbReference type="GO" id="GO:0005509">
    <property type="term" value="F:calcium ion binding"/>
    <property type="evidence" value="ECO:0007669"/>
    <property type="project" value="InterPro"/>
</dbReference>
<feature type="chain" id="PRO_5040181477" description="EF-hand domain-containing protein" evidence="2">
    <location>
        <begin position="17"/>
        <end position="227"/>
    </location>
</feature>
<keyword evidence="2" id="KW-0732">Signal</keyword>
<feature type="domain" description="EF-hand" evidence="3">
    <location>
        <begin position="138"/>
        <end position="173"/>
    </location>
</feature>
<reference evidence="4" key="1">
    <citation type="submission" date="2020-06" db="EMBL/GenBank/DDBJ databases">
        <authorList>
            <consortium name="Plant Systems Biology data submission"/>
        </authorList>
    </citation>
    <scope>NUCLEOTIDE SEQUENCE</scope>
    <source>
        <strain evidence="4">D6</strain>
    </source>
</reference>
<dbReference type="InterPro" id="IPR037497">
    <property type="entry name" value="PGR5"/>
</dbReference>
<gene>
    <name evidence="4" type="ORF">SEMRO_1476_G275900.1</name>
</gene>
<feature type="domain" description="EF-hand" evidence="3">
    <location>
        <begin position="175"/>
        <end position="210"/>
    </location>
</feature>
<dbReference type="PROSITE" id="PS50222">
    <property type="entry name" value="EF_HAND_2"/>
    <property type="match status" value="2"/>
</dbReference>
<organism evidence="4 5">
    <name type="scientific">Seminavis robusta</name>
    <dbReference type="NCBI Taxonomy" id="568900"/>
    <lineage>
        <taxon>Eukaryota</taxon>
        <taxon>Sar</taxon>
        <taxon>Stramenopiles</taxon>
        <taxon>Ochrophyta</taxon>
        <taxon>Bacillariophyta</taxon>
        <taxon>Bacillariophyceae</taxon>
        <taxon>Bacillariophycidae</taxon>
        <taxon>Naviculales</taxon>
        <taxon>Naviculaceae</taxon>
        <taxon>Seminavis</taxon>
    </lineage>
</organism>
<dbReference type="GO" id="GO:0009644">
    <property type="term" value="P:response to high light intensity"/>
    <property type="evidence" value="ECO:0007669"/>
    <property type="project" value="InterPro"/>
</dbReference>
<dbReference type="SUPFAM" id="SSF47473">
    <property type="entry name" value="EF-hand"/>
    <property type="match status" value="1"/>
</dbReference>
<dbReference type="GO" id="GO:0009773">
    <property type="term" value="P:photosynthetic electron transport in photosystem I"/>
    <property type="evidence" value="ECO:0007669"/>
    <property type="project" value="InterPro"/>
</dbReference>
<dbReference type="InterPro" id="IPR018247">
    <property type="entry name" value="EF_Hand_1_Ca_BS"/>
</dbReference>
<keyword evidence="1" id="KW-0106">Calcium</keyword>
<evidence type="ECO:0000259" key="3">
    <source>
        <dbReference type="PROSITE" id="PS50222"/>
    </source>
</evidence>
<dbReference type="InterPro" id="IPR002048">
    <property type="entry name" value="EF_hand_dom"/>
</dbReference>
<accession>A0A9N8ESK6</accession>
<feature type="signal peptide" evidence="2">
    <location>
        <begin position="1"/>
        <end position="16"/>
    </location>
</feature>
<name>A0A9N8ESK6_9STRA</name>
<proteinExistence type="predicted"/>
<dbReference type="SMART" id="SM00054">
    <property type="entry name" value="EFh"/>
    <property type="match status" value="2"/>
</dbReference>
<evidence type="ECO:0000313" key="4">
    <source>
        <dbReference type="EMBL" id="CAB9523955.1"/>
    </source>
</evidence>
<evidence type="ECO:0000256" key="1">
    <source>
        <dbReference type="ARBA" id="ARBA00022837"/>
    </source>
</evidence>
<dbReference type="CDD" id="cd00051">
    <property type="entry name" value="EFh"/>
    <property type="match status" value="1"/>
</dbReference>
<dbReference type="PANTHER" id="PTHR35709">
    <property type="entry name" value="PROTEIN PROTON GRADIENT REGULATION 5, CHLOROPLASTIC"/>
    <property type="match status" value="1"/>
</dbReference>